<dbReference type="Proteomes" id="UP000295804">
    <property type="component" value="Unassembled WGS sequence"/>
</dbReference>
<evidence type="ECO:0000313" key="1">
    <source>
        <dbReference type="EMBL" id="TDV42882.1"/>
    </source>
</evidence>
<sequence>MKASERIKAQKVVDKIQAGNFDENDIDNIFMRLRAYSAGHRVFREAADFVAHNDARDQGLLNDSLENMYLSFRYFLEYAMPEVEGLNVAKPIPIYIKKLMKYQVGKCKPEDLKEKFNVTPERLRSRIDTYFKDDKKSQTTQLQLYKLGRDGFAPFQHLVSFIVSYPAFTGDQLLDDLLAVLRMNKLSFDEQAIVAQKPVILLCVMLLMHEAQFTLADDATAECRVAVGKSTIDQDSPLGCAGAEDETIHVMGTIRLQRPDGSPMQVMYPIFQSGLSAADYCDVSLFDEDFNLESTGSNTSRLVPDGNLQLSIDGKLGKNMNSY</sequence>
<protein>
    <submittedName>
        <fullName evidence="1">Uncharacterized protein</fullName>
    </submittedName>
</protein>
<organism evidence="1 2">
    <name type="scientific">Pseudomonas helmanticensis</name>
    <dbReference type="NCBI Taxonomy" id="1471381"/>
    <lineage>
        <taxon>Bacteria</taxon>
        <taxon>Pseudomonadati</taxon>
        <taxon>Pseudomonadota</taxon>
        <taxon>Gammaproteobacteria</taxon>
        <taxon>Pseudomonadales</taxon>
        <taxon>Pseudomonadaceae</taxon>
        <taxon>Pseudomonas</taxon>
    </lineage>
</organism>
<dbReference type="EMBL" id="SOCQ01000013">
    <property type="protein sequence ID" value="TDV42882.1"/>
    <property type="molecule type" value="Genomic_DNA"/>
</dbReference>
<proteinExistence type="predicted"/>
<name>A0A4R7V2S6_9PSED</name>
<accession>A0A4R7V2S6</accession>
<dbReference type="RefSeq" id="WP_134176942.1">
    <property type="nucleotide sequence ID" value="NZ_SOCQ01000013.1"/>
</dbReference>
<reference evidence="1 2" key="1">
    <citation type="submission" date="2019-03" db="EMBL/GenBank/DDBJ databases">
        <title>Genomic analyses of the natural microbiome of Caenorhabditis elegans.</title>
        <authorList>
            <person name="Samuel B."/>
        </authorList>
    </citation>
    <scope>NUCLEOTIDE SEQUENCE [LARGE SCALE GENOMIC DNA]</scope>
    <source>
        <strain evidence="1 2">BIGb0525</strain>
    </source>
</reference>
<gene>
    <name evidence="1" type="ORF">EDF87_1137</name>
</gene>
<comment type="caution">
    <text evidence="1">The sequence shown here is derived from an EMBL/GenBank/DDBJ whole genome shotgun (WGS) entry which is preliminary data.</text>
</comment>
<dbReference type="AlphaFoldDB" id="A0A4R7V2S6"/>
<evidence type="ECO:0000313" key="2">
    <source>
        <dbReference type="Proteomes" id="UP000295804"/>
    </source>
</evidence>